<keyword evidence="4" id="KW-1185">Reference proteome</keyword>
<dbReference type="RefSeq" id="WP_252955993.1">
    <property type="nucleotide sequence ID" value="NZ_JAFIRR010000188.1"/>
</dbReference>
<dbReference type="EMBL" id="JAFIRR010000188">
    <property type="protein sequence ID" value="MCO6419378.1"/>
    <property type="molecule type" value="Genomic_DNA"/>
</dbReference>
<proteinExistence type="predicted"/>
<feature type="signal peptide" evidence="2">
    <location>
        <begin position="1"/>
        <end position="18"/>
    </location>
</feature>
<keyword evidence="2" id="KW-0732">Signal</keyword>
<gene>
    <name evidence="3" type="ORF">JYK14_24915</name>
</gene>
<name>A0ABT1DBQ4_9PROT</name>
<dbReference type="PIRSF" id="PIRSF016919">
    <property type="entry name" value="HupE_UreJ"/>
    <property type="match status" value="1"/>
</dbReference>
<dbReference type="Proteomes" id="UP001523392">
    <property type="component" value="Unassembled WGS sequence"/>
</dbReference>
<keyword evidence="1" id="KW-1133">Transmembrane helix</keyword>
<keyword evidence="1" id="KW-0472">Membrane</keyword>
<sequence length="188" mass="17859">MRALLLAAALLAPLPALAHPGHGLEHGFAAGLAHPFLGLDHLLAMVTVGLLGGLLGGAARFALPGAFLAAMAAGAGLAMAGVALPGVEAGILASLIVLGALTALAVRLPLGAMAGLAALFGLLHGAAHGAELPGGSAALYVAGFLVATAALHGLGLALARPFAPWARRAAQLAGGATAAAGLALALVG</sequence>
<dbReference type="InterPro" id="IPR007038">
    <property type="entry name" value="HupE_UreJ"/>
</dbReference>
<protein>
    <submittedName>
        <fullName evidence="3">HupE/UreJ family protein</fullName>
    </submittedName>
</protein>
<feature type="transmembrane region" description="Helical" evidence="1">
    <location>
        <begin position="113"/>
        <end position="131"/>
    </location>
</feature>
<feature type="chain" id="PRO_5045169893" evidence="2">
    <location>
        <begin position="19"/>
        <end position="188"/>
    </location>
</feature>
<evidence type="ECO:0000313" key="4">
    <source>
        <dbReference type="Proteomes" id="UP001523392"/>
    </source>
</evidence>
<evidence type="ECO:0000256" key="2">
    <source>
        <dbReference type="SAM" id="SignalP"/>
    </source>
</evidence>
<keyword evidence="1" id="KW-0812">Transmembrane</keyword>
<evidence type="ECO:0000313" key="3">
    <source>
        <dbReference type="EMBL" id="MCO6419378.1"/>
    </source>
</evidence>
<feature type="transmembrane region" description="Helical" evidence="1">
    <location>
        <begin position="137"/>
        <end position="157"/>
    </location>
</feature>
<comment type="caution">
    <text evidence="3">The sequence shown here is derived from an EMBL/GenBank/DDBJ whole genome shotgun (WGS) entry which is preliminary data.</text>
</comment>
<evidence type="ECO:0000256" key="1">
    <source>
        <dbReference type="SAM" id="Phobius"/>
    </source>
</evidence>
<accession>A0ABT1DBQ4</accession>
<dbReference type="Pfam" id="PF04955">
    <property type="entry name" value="HupE_UreJ"/>
    <property type="match status" value="1"/>
</dbReference>
<feature type="transmembrane region" description="Helical" evidence="1">
    <location>
        <begin position="89"/>
        <end position="106"/>
    </location>
</feature>
<reference evidence="3 4" key="1">
    <citation type="submission" date="2021-12" db="EMBL/GenBank/DDBJ databases">
        <title>Siccirubricoccus leaddurans sp. nov., a high concentration Zn2+ tolerance bacterium.</title>
        <authorList>
            <person name="Cao Y."/>
        </authorList>
    </citation>
    <scope>NUCLEOTIDE SEQUENCE [LARGE SCALE GENOMIC DNA]</scope>
    <source>
        <strain evidence="3 4">KC 17139</strain>
    </source>
</reference>
<feature type="transmembrane region" description="Helical" evidence="1">
    <location>
        <begin position="42"/>
        <end position="59"/>
    </location>
</feature>
<organism evidence="3 4">
    <name type="scientific">Siccirubricoccus soli</name>
    <dbReference type="NCBI Taxonomy" id="2899147"/>
    <lineage>
        <taxon>Bacteria</taxon>
        <taxon>Pseudomonadati</taxon>
        <taxon>Pseudomonadota</taxon>
        <taxon>Alphaproteobacteria</taxon>
        <taxon>Acetobacterales</taxon>
        <taxon>Roseomonadaceae</taxon>
        <taxon>Siccirubricoccus</taxon>
    </lineage>
</organism>